<feature type="compositionally biased region" description="Basic residues" evidence="1">
    <location>
        <begin position="53"/>
        <end position="62"/>
    </location>
</feature>
<dbReference type="AlphaFoldDB" id="A0A5M6IP10"/>
<dbReference type="EMBL" id="VWPK01000056">
    <property type="protein sequence ID" value="KAA5609205.1"/>
    <property type="molecule type" value="Genomic_DNA"/>
</dbReference>
<evidence type="ECO:0000313" key="3">
    <source>
        <dbReference type="Proteomes" id="UP000325255"/>
    </source>
</evidence>
<sequence>MTTDPSYRGIFAVARRVPGLVVPHDTRLQHFFASYTEAGTADRAFHVEAMARRAGRPPRHGSRAPGAEPALPLDERSLDAHLIAVRRRPQRFTAAGRRGREVLERLHSPAAYAAGLVQAARESMAGHARRQAIDLARVAVGHMMDIQGGPPWPVLQDSVARAIVALTGSTSR</sequence>
<dbReference type="RefSeq" id="WP_150044078.1">
    <property type="nucleotide sequence ID" value="NZ_OW485601.1"/>
</dbReference>
<keyword evidence="3" id="KW-1185">Reference proteome</keyword>
<evidence type="ECO:0000313" key="2">
    <source>
        <dbReference type="EMBL" id="KAA5609205.1"/>
    </source>
</evidence>
<organism evidence="2 3">
    <name type="scientific">Rhodovastum atsumiense</name>
    <dbReference type="NCBI Taxonomy" id="504468"/>
    <lineage>
        <taxon>Bacteria</taxon>
        <taxon>Pseudomonadati</taxon>
        <taxon>Pseudomonadota</taxon>
        <taxon>Alphaproteobacteria</taxon>
        <taxon>Acetobacterales</taxon>
        <taxon>Acetobacteraceae</taxon>
        <taxon>Rhodovastum</taxon>
    </lineage>
</organism>
<gene>
    <name evidence="2" type="ORF">F1189_25250</name>
</gene>
<reference evidence="2 3" key="1">
    <citation type="submission" date="2019-09" db="EMBL/GenBank/DDBJ databases">
        <title>Genome sequence of Rhodovastum atsumiense, a diverse member of the Acetobacteraceae family of non-sulfur purple photosynthetic bacteria.</title>
        <authorList>
            <person name="Meyer T."/>
            <person name="Kyndt J."/>
        </authorList>
    </citation>
    <scope>NUCLEOTIDE SEQUENCE [LARGE SCALE GENOMIC DNA]</scope>
    <source>
        <strain evidence="2 3">DSM 21279</strain>
    </source>
</reference>
<protein>
    <submittedName>
        <fullName evidence="2">Uncharacterized protein</fullName>
    </submittedName>
</protein>
<accession>A0A5M6IP10</accession>
<proteinExistence type="predicted"/>
<evidence type="ECO:0000256" key="1">
    <source>
        <dbReference type="SAM" id="MobiDB-lite"/>
    </source>
</evidence>
<dbReference type="OrthoDB" id="9801609at2"/>
<feature type="region of interest" description="Disordered" evidence="1">
    <location>
        <begin position="52"/>
        <end position="71"/>
    </location>
</feature>
<dbReference type="Proteomes" id="UP000325255">
    <property type="component" value="Unassembled WGS sequence"/>
</dbReference>
<comment type="caution">
    <text evidence="2">The sequence shown here is derived from an EMBL/GenBank/DDBJ whole genome shotgun (WGS) entry which is preliminary data.</text>
</comment>
<name>A0A5M6IP10_9PROT</name>